<evidence type="ECO:0000313" key="2">
    <source>
        <dbReference type="Proteomes" id="UP000054845"/>
    </source>
</evidence>
<accession>A0A0P1BDD5</accession>
<dbReference type="STRING" id="401625.A0A0P1BDD5"/>
<dbReference type="Proteomes" id="UP000054845">
    <property type="component" value="Unassembled WGS sequence"/>
</dbReference>
<reference evidence="1 2" key="1">
    <citation type="submission" date="2014-09" db="EMBL/GenBank/DDBJ databases">
        <authorList>
            <person name="Magalhaes I.L.F."/>
            <person name="Oliveira U."/>
            <person name="Santos F.R."/>
            <person name="Vidigal T.H.D.A."/>
            <person name="Brescovit A.D."/>
            <person name="Santos A.J."/>
        </authorList>
    </citation>
    <scope>NUCLEOTIDE SEQUENCE [LARGE SCALE GENOMIC DNA]</scope>
</reference>
<proteinExistence type="predicted"/>
<dbReference type="AlphaFoldDB" id="A0A0P1BDD5"/>
<dbReference type="EMBL" id="CCYA01000217">
    <property type="protein sequence ID" value="CEH13380.1"/>
    <property type="molecule type" value="Genomic_DNA"/>
</dbReference>
<name>A0A0P1BDD5_9BASI</name>
<protein>
    <submittedName>
        <fullName evidence="1">Uncharacterized protein</fullName>
    </submittedName>
</protein>
<keyword evidence="2" id="KW-1185">Reference proteome</keyword>
<sequence length="60" mass="6487">MWGPVKKGGEGRANLIITPHTADTLDMVLPLFTRRFTQNAQALISGDGSFEGVVDAEHGY</sequence>
<organism evidence="1 2">
    <name type="scientific">Ceraceosorus bombacis</name>
    <dbReference type="NCBI Taxonomy" id="401625"/>
    <lineage>
        <taxon>Eukaryota</taxon>
        <taxon>Fungi</taxon>
        <taxon>Dikarya</taxon>
        <taxon>Basidiomycota</taxon>
        <taxon>Ustilaginomycotina</taxon>
        <taxon>Exobasidiomycetes</taxon>
        <taxon>Ceraceosorales</taxon>
        <taxon>Ceraceosoraceae</taxon>
        <taxon>Ceraceosorus</taxon>
    </lineage>
</organism>
<evidence type="ECO:0000313" key="1">
    <source>
        <dbReference type="EMBL" id="CEH13380.1"/>
    </source>
</evidence>